<sequence>MSCGRIQRKKTAGGMASEDSTSFTFVTPEARRERPFGFESDVESDDWHFRNGPSPIVPRFVDEEQEETKQQPEAEWDLAHSHFRRRNRLETRLEELQKDVASLTLKLRSNPNRSTSLDASSFLLTPADKNMGNIQVKNKKVGG</sequence>
<evidence type="ECO:0000313" key="4">
    <source>
        <dbReference type="Proteomes" id="UP000277300"/>
    </source>
</evidence>
<accession>A0A3F2RNH7</accession>
<proteinExistence type="predicted"/>
<feature type="coiled-coil region" evidence="1">
    <location>
        <begin position="79"/>
        <end position="106"/>
    </location>
</feature>
<reference evidence="3 4" key="1">
    <citation type="submission" date="2018-07" db="EMBL/GenBank/DDBJ databases">
        <title>Genome sequencing of oomycete isolates from Chile give support for New Zealand origin for Phytophthora kernoviae and make available the first Nothophytophthora sp. genome.</title>
        <authorList>
            <person name="Studholme D.J."/>
            <person name="Sanfuentes E."/>
            <person name="Panda P."/>
            <person name="Hill R."/>
            <person name="Sambles C."/>
            <person name="Grant M."/>
            <person name="Williams N.M."/>
            <person name="Mcdougal R.L."/>
        </authorList>
    </citation>
    <scope>NUCLEOTIDE SEQUENCE [LARGE SCALE GENOMIC DNA]</scope>
    <source>
        <strain evidence="3">Chile6</strain>
    </source>
</reference>
<organism evidence="3 4">
    <name type="scientific">Phytophthora kernoviae</name>
    <dbReference type="NCBI Taxonomy" id="325452"/>
    <lineage>
        <taxon>Eukaryota</taxon>
        <taxon>Sar</taxon>
        <taxon>Stramenopiles</taxon>
        <taxon>Oomycota</taxon>
        <taxon>Peronosporomycetes</taxon>
        <taxon>Peronosporales</taxon>
        <taxon>Peronosporaceae</taxon>
        <taxon>Phytophthora</taxon>
    </lineage>
</organism>
<comment type="caution">
    <text evidence="3">The sequence shown here is derived from an EMBL/GenBank/DDBJ whole genome shotgun (WGS) entry which is preliminary data.</text>
</comment>
<evidence type="ECO:0000256" key="2">
    <source>
        <dbReference type="SAM" id="MobiDB-lite"/>
    </source>
</evidence>
<dbReference type="EMBL" id="MBDO02000208">
    <property type="protein sequence ID" value="RLN59882.1"/>
    <property type="molecule type" value="Genomic_DNA"/>
</dbReference>
<protein>
    <submittedName>
        <fullName evidence="3">Uncharacterized protein</fullName>
    </submittedName>
</protein>
<evidence type="ECO:0000256" key="1">
    <source>
        <dbReference type="SAM" id="Coils"/>
    </source>
</evidence>
<evidence type="ECO:0000313" key="3">
    <source>
        <dbReference type="EMBL" id="RLN59882.1"/>
    </source>
</evidence>
<keyword evidence="1" id="KW-0175">Coiled coil</keyword>
<name>A0A3F2RNH7_9STRA</name>
<dbReference type="Proteomes" id="UP000277300">
    <property type="component" value="Unassembled WGS sequence"/>
</dbReference>
<dbReference type="AlphaFoldDB" id="A0A3F2RNH7"/>
<dbReference type="OrthoDB" id="79533at2759"/>
<gene>
    <name evidence="3" type="ORF">BBP00_00006265</name>
</gene>
<feature type="region of interest" description="Disordered" evidence="2">
    <location>
        <begin position="1"/>
        <end position="30"/>
    </location>
</feature>
<feature type="compositionally biased region" description="Basic residues" evidence="2">
    <location>
        <begin position="1"/>
        <end position="11"/>
    </location>
</feature>